<comment type="subcellular location">
    <subcellularLocation>
        <location evidence="1">Cell inner membrane</location>
        <topology evidence="1">Single-pass membrane protein</topology>
    </subcellularLocation>
</comment>
<evidence type="ECO:0000313" key="12">
    <source>
        <dbReference type="Proteomes" id="UP000058012"/>
    </source>
</evidence>
<dbReference type="PRINTS" id="PR00813">
    <property type="entry name" value="BCTERIALGSPG"/>
</dbReference>
<evidence type="ECO:0000259" key="10">
    <source>
        <dbReference type="Pfam" id="PF08334"/>
    </source>
</evidence>
<dbReference type="SUPFAM" id="SSF54523">
    <property type="entry name" value="Pili subunits"/>
    <property type="match status" value="1"/>
</dbReference>
<dbReference type="RefSeq" id="WP_067914077.1">
    <property type="nucleotide sequence ID" value="NZ_KQ954246.1"/>
</dbReference>
<dbReference type="NCBIfam" id="TIGR01710">
    <property type="entry name" value="typeII_sec_gspG"/>
    <property type="match status" value="1"/>
</dbReference>
<protein>
    <recommendedName>
        <fullName evidence="3">Type II secretion system core protein G</fullName>
    </recommendedName>
</protein>
<dbReference type="InterPro" id="IPR000983">
    <property type="entry name" value="Bac_GSPG_pilin"/>
</dbReference>
<dbReference type="InterPro" id="IPR045584">
    <property type="entry name" value="Pilin-like"/>
</dbReference>
<keyword evidence="7" id="KW-0812">Transmembrane</keyword>
<name>A0A117UTN1_9SPHN</name>
<dbReference type="Pfam" id="PF08334">
    <property type="entry name" value="T2SSG"/>
    <property type="match status" value="1"/>
</dbReference>
<gene>
    <name evidence="11" type="ORF">AQZ52_15890</name>
</gene>
<dbReference type="PANTHER" id="PTHR30093">
    <property type="entry name" value="GENERAL SECRETION PATHWAY PROTEIN G"/>
    <property type="match status" value="1"/>
</dbReference>
<sequence>MRGPRKRNGFTLLELLVVLAILGLLYAIVGPQVIKYLGSSKSESAAVQVKNIDAALKLLRLDAGRYPTNEEGLQALMTQPAQMPSWRGPYLPSASGLTDPWQHPYHYTNPGKHGEIDVYTLGSDDAEGGTGEAKDIGNW</sequence>
<dbReference type="Proteomes" id="UP000058012">
    <property type="component" value="Unassembled WGS sequence"/>
</dbReference>
<reference evidence="11 12" key="1">
    <citation type="submission" date="2015-10" db="EMBL/GenBank/DDBJ databases">
        <title>Draft genome sequence of Novosphingobium fuchskuhlense DSM 25065 isolated from a surface water sample of the southwest basin of Lake Grosse Fuchskuhle.</title>
        <authorList>
            <person name="Ruckert C."/>
            <person name="Winkler A."/>
            <person name="Glaeser J."/>
            <person name="Grossart H.-P."/>
            <person name="Kalinowski J."/>
            <person name="Glaeser S."/>
        </authorList>
    </citation>
    <scope>NUCLEOTIDE SEQUENCE [LARGE SCALE GENOMIC DNA]</scope>
    <source>
        <strain evidence="11 12">FNE08-7</strain>
    </source>
</reference>
<dbReference type="Pfam" id="PF07963">
    <property type="entry name" value="N_methyl"/>
    <property type="match status" value="1"/>
</dbReference>
<evidence type="ECO:0000256" key="7">
    <source>
        <dbReference type="ARBA" id="ARBA00022692"/>
    </source>
</evidence>
<organism evidence="11 12">
    <name type="scientific">Novosphingobium fuchskuhlense</name>
    <dbReference type="NCBI Taxonomy" id="1117702"/>
    <lineage>
        <taxon>Bacteria</taxon>
        <taxon>Pseudomonadati</taxon>
        <taxon>Pseudomonadota</taxon>
        <taxon>Alphaproteobacteria</taxon>
        <taxon>Sphingomonadales</taxon>
        <taxon>Sphingomonadaceae</taxon>
        <taxon>Novosphingobium</taxon>
    </lineage>
</organism>
<evidence type="ECO:0000256" key="8">
    <source>
        <dbReference type="ARBA" id="ARBA00022989"/>
    </source>
</evidence>
<comment type="caution">
    <text evidence="11">The sequence shown here is derived from an EMBL/GenBank/DDBJ whole genome shotgun (WGS) entry which is preliminary data.</text>
</comment>
<dbReference type="Gene3D" id="3.30.700.10">
    <property type="entry name" value="Glycoprotein, Type 4 Pilin"/>
    <property type="match status" value="1"/>
</dbReference>
<evidence type="ECO:0000256" key="4">
    <source>
        <dbReference type="ARBA" id="ARBA00022475"/>
    </source>
</evidence>
<comment type="similarity">
    <text evidence="2">Belongs to the GSP G family.</text>
</comment>
<evidence type="ECO:0000256" key="5">
    <source>
        <dbReference type="ARBA" id="ARBA00022481"/>
    </source>
</evidence>
<keyword evidence="4" id="KW-1003">Cell membrane</keyword>
<evidence type="ECO:0000256" key="3">
    <source>
        <dbReference type="ARBA" id="ARBA00020042"/>
    </source>
</evidence>
<keyword evidence="6" id="KW-0997">Cell inner membrane</keyword>
<keyword evidence="8" id="KW-1133">Transmembrane helix</keyword>
<evidence type="ECO:0000256" key="9">
    <source>
        <dbReference type="ARBA" id="ARBA00023136"/>
    </source>
</evidence>
<keyword evidence="5" id="KW-0488">Methylation</keyword>
<keyword evidence="9" id="KW-0472">Membrane</keyword>
<dbReference type="GO" id="GO:0005886">
    <property type="term" value="C:plasma membrane"/>
    <property type="evidence" value="ECO:0007669"/>
    <property type="project" value="UniProtKB-SubCell"/>
</dbReference>
<evidence type="ECO:0000256" key="6">
    <source>
        <dbReference type="ARBA" id="ARBA00022519"/>
    </source>
</evidence>
<dbReference type="InterPro" id="IPR010054">
    <property type="entry name" value="Type2_sec_GspG"/>
</dbReference>
<dbReference type="EMBL" id="LLZS01000009">
    <property type="protein sequence ID" value="KUR70617.1"/>
    <property type="molecule type" value="Genomic_DNA"/>
</dbReference>
<feature type="domain" description="Type II secretion system protein GspG C-terminal" evidence="10">
    <location>
        <begin position="32"/>
        <end position="139"/>
    </location>
</feature>
<evidence type="ECO:0000256" key="1">
    <source>
        <dbReference type="ARBA" id="ARBA00004377"/>
    </source>
</evidence>
<dbReference type="OrthoDB" id="9795612at2"/>
<dbReference type="NCBIfam" id="TIGR02532">
    <property type="entry name" value="IV_pilin_GFxxxE"/>
    <property type="match status" value="1"/>
</dbReference>
<evidence type="ECO:0000256" key="2">
    <source>
        <dbReference type="ARBA" id="ARBA00009984"/>
    </source>
</evidence>
<dbReference type="GO" id="GO:0015627">
    <property type="term" value="C:type II protein secretion system complex"/>
    <property type="evidence" value="ECO:0007669"/>
    <property type="project" value="InterPro"/>
</dbReference>
<evidence type="ECO:0000313" key="11">
    <source>
        <dbReference type="EMBL" id="KUR70617.1"/>
    </source>
</evidence>
<dbReference type="InterPro" id="IPR013545">
    <property type="entry name" value="T2SS_protein-GspG_C"/>
</dbReference>
<accession>A0A117UTN1</accession>
<proteinExistence type="inferred from homology"/>
<dbReference type="STRING" id="1117702.AQZ52_15890"/>
<dbReference type="InterPro" id="IPR012902">
    <property type="entry name" value="N_methyl_site"/>
</dbReference>
<dbReference type="PANTHER" id="PTHR30093:SF44">
    <property type="entry name" value="TYPE II SECRETION SYSTEM CORE PROTEIN G"/>
    <property type="match status" value="1"/>
</dbReference>
<dbReference type="AlphaFoldDB" id="A0A117UTN1"/>
<keyword evidence="12" id="KW-1185">Reference proteome</keyword>
<dbReference type="GO" id="GO:0015628">
    <property type="term" value="P:protein secretion by the type II secretion system"/>
    <property type="evidence" value="ECO:0007669"/>
    <property type="project" value="InterPro"/>
</dbReference>